<evidence type="ECO:0000313" key="6">
    <source>
        <dbReference type="Proteomes" id="UP000016462"/>
    </source>
</evidence>
<keyword evidence="3" id="KW-0949">S-adenosyl-L-methionine</keyword>
<evidence type="ECO:0000256" key="1">
    <source>
        <dbReference type="ARBA" id="ARBA00022603"/>
    </source>
</evidence>
<dbReference type="InterPro" id="IPR029063">
    <property type="entry name" value="SAM-dependent_MTases_sf"/>
</dbReference>
<dbReference type="InterPro" id="IPR041698">
    <property type="entry name" value="Methyltransf_25"/>
</dbReference>
<comment type="caution">
    <text evidence="5">The sequence shown here is derived from an EMBL/GenBank/DDBJ whole genome shotgun (WGS) entry which is preliminary data.</text>
</comment>
<dbReference type="AlphaFoldDB" id="U1MRK3"/>
<feature type="domain" description="Methyltransferase" evidence="4">
    <location>
        <begin position="41"/>
        <end position="138"/>
    </location>
</feature>
<dbReference type="PANTHER" id="PTHR43464">
    <property type="entry name" value="METHYLTRANSFERASE"/>
    <property type="match status" value="1"/>
</dbReference>
<dbReference type="SUPFAM" id="SSF53335">
    <property type="entry name" value="S-adenosyl-L-methionine-dependent methyltransferases"/>
    <property type="match status" value="1"/>
</dbReference>
<dbReference type="Pfam" id="PF13649">
    <property type="entry name" value="Methyltransf_25"/>
    <property type="match status" value="1"/>
</dbReference>
<evidence type="ECO:0000259" key="4">
    <source>
        <dbReference type="Pfam" id="PF13649"/>
    </source>
</evidence>
<keyword evidence="6" id="KW-1185">Reference proteome</keyword>
<dbReference type="EMBL" id="ASHR01000017">
    <property type="protein sequence ID" value="ERG64586.1"/>
    <property type="molecule type" value="Genomic_DNA"/>
</dbReference>
<name>U1MRK3_9MICO</name>
<evidence type="ECO:0000256" key="2">
    <source>
        <dbReference type="ARBA" id="ARBA00022679"/>
    </source>
</evidence>
<sequence length="253" mass="27393">MVDAIFGEPRLAAVYDALDPDRSDLEVYARIVVDELGARSVLDIGCGTGTFALMLAARGLSVTGVDPASASIGVARAKPGADAVRWLEGTLDAVEADASIGSGFDVATMTANVAQVFVEEHDWATTLGAARRLLRPGGTLVLESRRPERRAWLQWTPEVSRQVVDVAHEGPVEDWVELIAVDEEAPGGALVTFRSPTVFHRDGARIDSESTLRFRSREQIEASLERAGFAVVDVRDAPDRPGREWVFLARRAD</sequence>
<evidence type="ECO:0000256" key="3">
    <source>
        <dbReference type="ARBA" id="ARBA00022691"/>
    </source>
</evidence>
<protein>
    <recommendedName>
        <fullName evidence="4">Methyltransferase domain-containing protein</fullName>
    </recommendedName>
</protein>
<evidence type="ECO:0000313" key="5">
    <source>
        <dbReference type="EMBL" id="ERG64586.1"/>
    </source>
</evidence>
<reference evidence="5 6" key="1">
    <citation type="journal article" date="2013" name="Genome Announc.">
        <title>First draft genome sequence from a member of the genus agrococcus, isolated from modern microbialites.</title>
        <authorList>
            <person name="White R.A.III."/>
            <person name="Grassa C.J."/>
            <person name="Suttle C.A."/>
        </authorList>
    </citation>
    <scope>NUCLEOTIDE SEQUENCE [LARGE SCALE GENOMIC DNA]</scope>
    <source>
        <strain evidence="5 6">RW1</strain>
    </source>
</reference>
<dbReference type="CDD" id="cd02440">
    <property type="entry name" value="AdoMet_MTases"/>
    <property type="match status" value="1"/>
</dbReference>
<keyword evidence="1" id="KW-0489">Methyltransferase</keyword>
<keyword evidence="2" id="KW-0808">Transferase</keyword>
<dbReference type="RefSeq" id="WP_021010117.1">
    <property type="nucleotide sequence ID" value="NZ_ASHR01000017.1"/>
</dbReference>
<dbReference type="GO" id="GO:0032259">
    <property type="term" value="P:methylation"/>
    <property type="evidence" value="ECO:0007669"/>
    <property type="project" value="UniProtKB-KW"/>
</dbReference>
<dbReference type="PANTHER" id="PTHR43464:SF19">
    <property type="entry name" value="UBIQUINONE BIOSYNTHESIS O-METHYLTRANSFERASE, MITOCHONDRIAL"/>
    <property type="match status" value="1"/>
</dbReference>
<accession>U1MRK3</accession>
<dbReference type="Gene3D" id="3.40.50.150">
    <property type="entry name" value="Vaccinia Virus protein VP39"/>
    <property type="match status" value="1"/>
</dbReference>
<dbReference type="OrthoDB" id="9805171at2"/>
<organism evidence="5 6">
    <name type="scientific">Agrococcus pavilionensis RW1</name>
    <dbReference type="NCBI Taxonomy" id="1330458"/>
    <lineage>
        <taxon>Bacteria</taxon>
        <taxon>Bacillati</taxon>
        <taxon>Actinomycetota</taxon>
        <taxon>Actinomycetes</taxon>
        <taxon>Micrococcales</taxon>
        <taxon>Microbacteriaceae</taxon>
        <taxon>Agrococcus</taxon>
    </lineage>
</organism>
<dbReference type="Proteomes" id="UP000016462">
    <property type="component" value="Unassembled WGS sequence"/>
</dbReference>
<proteinExistence type="predicted"/>
<gene>
    <name evidence="5" type="ORF">L332_09015</name>
</gene>
<dbReference type="GO" id="GO:0008168">
    <property type="term" value="F:methyltransferase activity"/>
    <property type="evidence" value="ECO:0007669"/>
    <property type="project" value="UniProtKB-KW"/>
</dbReference>